<dbReference type="EMBL" id="FUWX01000004">
    <property type="protein sequence ID" value="SJZ35691.1"/>
    <property type="molecule type" value="Genomic_DNA"/>
</dbReference>
<dbReference type="PANTHER" id="PTHR43801:SF1">
    <property type="entry name" value="POLYPRENYL SYNTHETASE"/>
    <property type="match status" value="1"/>
</dbReference>
<organism evidence="1 2">
    <name type="scientific">Cetobacterium ceti</name>
    <dbReference type="NCBI Taxonomy" id="180163"/>
    <lineage>
        <taxon>Bacteria</taxon>
        <taxon>Fusobacteriati</taxon>
        <taxon>Fusobacteriota</taxon>
        <taxon>Fusobacteriia</taxon>
        <taxon>Fusobacteriales</taxon>
        <taxon>Fusobacteriaceae</taxon>
        <taxon>Cetobacterium</taxon>
    </lineage>
</organism>
<dbReference type="STRING" id="180163.SAMN02745174_00212"/>
<evidence type="ECO:0000313" key="1">
    <source>
        <dbReference type="EMBL" id="SJZ35691.1"/>
    </source>
</evidence>
<gene>
    <name evidence="1" type="ORF">SAMN02745174_00212</name>
</gene>
<protein>
    <recommendedName>
        <fullName evidence="3">DUF116 domain-containing protein</fullName>
    </recommendedName>
</protein>
<proteinExistence type="predicted"/>
<dbReference type="InterPro" id="IPR002829">
    <property type="entry name" value="DUF116"/>
</dbReference>
<dbReference type="Pfam" id="PF01976">
    <property type="entry name" value="DUF116"/>
    <property type="match status" value="1"/>
</dbReference>
<accession>A0A1T4JZU2</accession>
<dbReference type="PIRSF" id="PIRSF006594">
    <property type="entry name" value="UCP006594"/>
    <property type="match status" value="1"/>
</dbReference>
<keyword evidence="2" id="KW-1185">Reference proteome</keyword>
<reference evidence="1 2" key="1">
    <citation type="submission" date="2017-02" db="EMBL/GenBank/DDBJ databases">
        <authorList>
            <person name="Peterson S.W."/>
        </authorList>
    </citation>
    <scope>NUCLEOTIDE SEQUENCE [LARGE SCALE GENOMIC DNA]</scope>
    <source>
        <strain evidence="1 2">ATCC 700028</strain>
    </source>
</reference>
<evidence type="ECO:0008006" key="3">
    <source>
        <dbReference type="Google" id="ProtNLM"/>
    </source>
</evidence>
<dbReference type="Proteomes" id="UP000191153">
    <property type="component" value="Unassembled WGS sequence"/>
</dbReference>
<evidence type="ECO:0000313" key="2">
    <source>
        <dbReference type="Proteomes" id="UP000191153"/>
    </source>
</evidence>
<name>A0A1T4JZU2_9FUSO</name>
<dbReference type="PANTHER" id="PTHR43801">
    <property type="entry name" value="NUCLEOTIDE-BINDING PROTEIN-RELATED"/>
    <property type="match status" value="1"/>
</dbReference>
<sequence>MIKNFMIKMIYNIYYTSFILSERFINDHKKKSKIAENFLLFNNKRVLRKIKNKKLEKISILLPHCIQKYDCPYKVTSNIENCKQCGGCKLGDILKLKKEFNVDVKVATGGTLARMYIKDYRPDLLIAVACKRDLVSGIYDAFPFKVYGIFNEIKNSPCINTDVSLIKIREFLEEVRGRK</sequence>
<dbReference type="OrthoDB" id="9787348at2"/>
<dbReference type="AlphaFoldDB" id="A0A1T4JZU2"/>